<dbReference type="RefSeq" id="WP_126254969.1">
    <property type="nucleotide sequence ID" value="NZ_SPQU01000003.1"/>
</dbReference>
<keyword evidence="2" id="KW-1185">Reference proteome</keyword>
<evidence type="ECO:0000313" key="2">
    <source>
        <dbReference type="Proteomes" id="UP000298225"/>
    </source>
</evidence>
<dbReference type="AlphaFoldDB" id="A0A4Y9LH00"/>
<proteinExistence type="predicted"/>
<organism evidence="1 2">
    <name type="scientific">Bradyrhizobium frederickii</name>
    <dbReference type="NCBI Taxonomy" id="2560054"/>
    <lineage>
        <taxon>Bacteria</taxon>
        <taxon>Pseudomonadati</taxon>
        <taxon>Pseudomonadota</taxon>
        <taxon>Alphaproteobacteria</taxon>
        <taxon>Hyphomicrobiales</taxon>
        <taxon>Nitrobacteraceae</taxon>
        <taxon>Bradyrhizobium</taxon>
    </lineage>
</organism>
<dbReference type="Pfam" id="PF07369">
    <property type="entry name" value="DUF1488"/>
    <property type="match status" value="1"/>
</dbReference>
<evidence type="ECO:0000313" key="1">
    <source>
        <dbReference type="EMBL" id="TFV41022.1"/>
    </source>
</evidence>
<accession>A0A4Y9LH00</accession>
<name>A0A4Y9LH00_9BRAD</name>
<reference evidence="1 2" key="1">
    <citation type="submission" date="2019-03" db="EMBL/GenBank/DDBJ databases">
        <title>Bradyrhizobium strains diversity isolated from Chamaecrista fasciculata.</title>
        <authorList>
            <person name="Urquiaga M.C.O."/>
            <person name="Hungria M."/>
            <person name="Delamuta J.R.M."/>
        </authorList>
    </citation>
    <scope>NUCLEOTIDE SEQUENCE [LARGE SCALE GENOMIC DNA]</scope>
    <source>
        <strain evidence="1 2">CNPSo 3424</strain>
    </source>
</reference>
<dbReference type="Proteomes" id="UP000298225">
    <property type="component" value="Unassembled WGS sequence"/>
</dbReference>
<dbReference type="EMBL" id="SPQU01000003">
    <property type="protein sequence ID" value="TFV41022.1"/>
    <property type="molecule type" value="Genomic_DNA"/>
</dbReference>
<gene>
    <name evidence="1" type="ORF">E4K66_09355</name>
</gene>
<dbReference type="InterPro" id="IPR009962">
    <property type="entry name" value="DUF1488"/>
</dbReference>
<sequence length="86" mass="9626">MIEFPNHSRSYDRTRRAVRFWGYDSAIEASFFINEGALKRLQPGASYDEAGFLCAFDSNRDVICAAAAKVYSRGSRGSYDLVAANF</sequence>
<comment type="caution">
    <text evidence="1">The sequence shown here is derived from an EMBL/GenBank/DDBJ whole genome shotgun (WGS) entry which is preliminary data.</text>
</comment>
<protein>
    <submittedName>
        <fullName evidence="1">DUF1488 domain-containing protein</fullName>
    </submittedName>
</protein>
<dbReference type="OrthoDB" id="7360668at2"/>